<dbReference type="InterPro" id="IPR043148">
    <property type="entry name" value="TagF_C"/>
</dbReference>
<name>A0A073IQX7_9BACT</name>
<dbReference type="GO" id="GO:0005886">
    <property type="term" value="C:plasma membrane"/>
    <property type="evidence" value="ECO:0007669"/>
    <property type="project" value="UniProtKB-SubCell"/>
</dbReference>
<evidence type="ECO:0000313" key="8">
    <source>
        <dbReference type="Proteomes" id="UP000027665"/>
    </source>
</evidence>
<dbReference type="PATRIC" id="fig|2754.20.peg.2360"/>
<dbReference type="AlphaFoldDB" id="A0A073IQX7"/>
<dbReference type="Gene3D" id="3.40.50.11820">
    <property type="match status" value="1"/>
</dbReference>
<evidence type="ECO:0008006" key="9">
    <source>
        <dbReference type="Google" id="ProtNLM"/>
    </source>
</evidence>
<dbReference type="STRING" id="2754.EH55_05355"/>
<keyword evidence="5" id="KW-0777">Teichoic acid biosynthesis</keyword>
<dbReference type="OrthoDB" id="9811865at2"/>
<dbReference type="GeneID" id="90983714"/>
<organism evidence="7 8">
    <name type="scientific">Synergistes jonesii</name>
    <dbReference type="NCBI Taxonomy" id="2754"/>
    <lineage>
        <taxon>Bacteria</taxon>
        <taxon>Thermotogati</taxon>
        <taxon>Synergistota</taxon>
        <taxon>Synergistia</taxon>
        <taxon>Synergistales</taxon>
        <taxon>Synergistaceae</taxon>
        <taxon>Synergistes</taxon>
    </lineage>
</organism>
<reference evidence="7 8" key="1">
    <citation type="submission" date="2014-04" db="EMBL/GenBank/DDBJ databases">
        <title>Draft Genome Sequence of Synergistes jonesii.</title>
        <authorList>
            <person name="Coil D.A."/>
            <person name="Eisen J.A."/>
            <person name="Holland-Moritz H.E."/>
        </authorList>
    </citation>
    <scope>NUCLEOTIDE SEQUENCE [LARGE SCALE GENOMIC DNA]</scope>
    <source>
        <strain evidence="7 8">78-1</strain>
    </source>
</reference>
<evidence type="ECO:0000256" key="2">
    <source>
        <dbReference type="ARBA" id="ARBA00010488"/>
    </source>
</evidence>
<dbReference type="RefSeq" id="WP_037976413.1">
    <property type="nucleotide sequence ID" value="NZ_JMKI01000034.1"/>
</dbReference>
<evidence type="ECO:0000313" key="7">
    <source>
        <dbReference type="EMBL" id="KEJ92164.1"/>
    </source>
</evidence>
<dbReference type="eggNOG" id="COG1887">
    <property type="taxonomic scope" value="Bacteria"/>
</dbReference>
<dbReference type="Gene3D" id="3.40.50.12580">
    <property type="match status" value="1"/>
</dbReference>
<evidence type="ECO:0000256" key="6">
    <source>
        <dbReference type="ARBA" id="ARBA00023136"/>
    </source>
</evidence>
<keyword evidence="6" id="KW-0472">Membrane</keyword>
<keyword evidence="4" id="KW-0808">Transferase</keyword>
<protein>
    <recommendedName>
        <fullName evidence="9">Teichoic acid biosynthesis protein B</fullName>
    </recommendedName>
</protein>
<dbReference type="InterPro" id="IPR051612">
    <property type="entry name" value="Teichoic_Acid_Biosynth"/>
</dbReference>
<dbReference type="Pfam" id="PF04464">
    <property type="entry name" value="Glyphos_transf"/>
    <property type="match status" value="1"/>
</dbReference>
<evidence type="ECO:0000256" key="4">
    <source>
        <dbReference type="ARBA" id="ARBA00022679"/>
    </source>
</evidence>
<dbReference type="PANTHER" id="PTHR37316:SF3">
    <property type="entry name" value="TEICHOIC ACID GLYCEROL-PHOSPHATE TRANSFERASE"/>
    <property type="match status" value="1"/>
</dbReference>
<comment type="subcellular location">
    <subcellularLocation>
        <location evidence="1">Cell membrane</location>
        <topology evidence="1">Peripheral membrane protein</topology>
    </subcellularLocation>
</comment>
<dbReference type="Proteomes" id="UP000027665">
    <property type="component" value="Unassembled WGS sequence"/>
</dbReference>
<dbReference type="PANTHER" id="PTHR37316">
    <property type="entry name" value="TEICHOIC ACID GLYCEROL-PHOSPHATE PRIMASE"/>
    <property type="match status" value="1"/>
</dbReference>
<dbReference type="EMBL" id="JMKI01000034">
    <property type="protein sequence ID" value="KEJ92164.1"/>
    <property type="molecule type" value="Genomic_DNA"/>
</dbReference>
<dbReference type="GO" id="GO:0019350">
    <property type="term" value="P:teichoic acid biosynthetic process"/>
    <property type="evidence" value="ECO:0007669"/>
    <property type="project" value="UniProtKB-KW"/>
</dbReference>
<comment type="caution">
    <text evidence="7">The sequence shown here is derived from an EMBL/GenBank/DDBJ whole genome shotgun (WGS) entry which is preliminary data.</text>
</comment>
<keyword evidence="8" id="KW-1185">Reference proteome</keyword>
<dbReference type="GO" id="GO:0047355">
    <property type="term" value="F:CDP-glycerol glycerophosphotransferase activity"/>
    <property type="evidence" value="ECO:0007669"/>
    <property type="project" value="InterPro"/>
</dbReference>
<dbReference type="InterPro" id="IPR007554">
    <property type="entry name" value="Glycerophosphate_synth"/>
</dbReference>
<evidence type="ECO:0000256" key="5">
    <source>
        <dbReference type="ARBA" id="ARBA00022944"/>
    </source>
</evidence>
<comment type="similarity">
    <text evidence="2">Belongs to the CDP-glycerol glycerophosphotransferase family.</text>
</comment>
<evidence type="ECO:0000256" key="3">
    <source>
        <dbReference type="ARBA" id="ARBA00022475"/>
    </source>
</evidence>
<sequence length="395" mass="45712">MLKEKFSRVTYKDIIHIFKFLFALPLSAVYRIRRGKMWLISEYAGEARDNAYRLFQYLRQEHPEIDAVYAISINSSDFKKVENLGEIVSYSSLRHWVYYLAAEVNVSSQKGGKPNAAVCYLFEVSGLLKNKRVLLQHGIILNDVKYLYYKETKISLFICGAKPEFEFVKKRYGYPEGSVVCAGMCRYDALINEKSGSDGTILVVPTWRKWIAHGEGAGHFTDTLYFKRWQEFLNSPKLEKILAENGVRLIFCPHRNMEKFLKYFSYGSQLITLLQWSSADIQKRISASPMLVTDYSSISTDFAYMHKPLIYYQFDAEEFRQRHLEPSYFDYMEDGFGPLCSTLDELLSKISAYAGSNFAPEEKYTKRAADFFAHIDNGNCARNYNAIMKLLGRGR</sequence>
<accession>A0A073IQX7</accession>
<evidence type="ECO:0000256" key="1">
    <source>
        <dbReference type="ARBA" id="ARBA00004202"/>
    </source>
</evidence>
<proteinExistence type="inferred from homology"/>
<keyword evidence="3" id="KW-1003">Cell membrane</keyword>
<gene>
    <name evidence="7" type="ORF">EH55_05355</name>
</gene>
<dbReference type="InterPro" id="IPR043149">
    <property type="entry name" value="TagF_N"/>
</dbReference>